<reference evidence="3" key="1">
    <citation type="submission" date="2022-11" db="UniProtKB">
        <authorList>
            <consortium name="WormBaseParasite"/>
        </authorList>
    </citation>
    <scope>IDENTIFICATION</scope>
</reference>
<evidence type="ECO:0000313" key="3">
    <source>
        <dbReference type="WBParaSite" id="nRc.2.0.1.t34908-RA"/>
    </source>
</evidence>
<keyword evidence="2" id="KW-1185">Reference proteome</keyword>
<evidence type="ECO:0000256" key="1">
    <source>
        <dbReference type="SAM" id="MobiDB-lite"/>
    </source>
</evidence>
<proteinExistence type="predicted"/>
<dbReference type="WBParaSite" id="nRc.2.0.1.t34908-RA">
    <property type="protein sequence ID" value="nRc.2.0.1.t34908-RA"/>
    <property type="gene ID" value="nRc.2.0.1.g34908"/>
</dbReference>
<dbReference type="AlphaFoldDB" id="A0A915KAG5"/>
<organism evidence="2 3">
    <name type="scientific">Romanomermis culicivorax</name>
    <name type="common">Nematode worm</name>
    <dbReference type="NCBI Taxonomy" id="13658"/>
    <lineage>
        <taxon>Eukaryota</taxon>
        <taxon>Metazoa</taxon>
        <taxon>Ecdysozoa</taxon>
        <taxon>Nematoda</taxon>
        <taxon>Enoplea</taxon>
        <taxon>Dorylaimia</taxon>
        <taxon>Mermithida</taxon>
        <taxon>Mermithoidea</taxon>
        <taxon>Mermithidae</taxon>
        <taxon>Romanomermis</taxon>
    </lineage>
</organism>
<accession>A0A915KAG5</accession>
<name>A0A915KAG5_ROMCU</name>
<evidence type="ECO:0000313" key="2">
    <source>
        <dbReference type="Proteomes" id="UP000887565"/>
    </source>
</evidence>
<feature type="region of interest" description="Disordered" evidence="1">
    <location>
        <begin position="1"/>
        <end position="33"/>
    </location>
</feature>
<feature type="region of interest" description="Disordered" evidence="1">
    <location>
        <begin position="47"/>
        <end position="73"/>
    </location>
</feature>
<dbReference type="Proteomes" id="UP000887565">
    <property type="component" value="Unplaced"/>
</dbReference>
<sequence length="120" mass="13566">MQSFEDHQIQTDLSRPASLNKPPPRPPFPFRITNENGRTKLRWTAATAPSHQVAVDATSRPNHHSNDEPYITHTGCNLLPNMEALNSPRSFNSTTKTLVRNMNSVQHHQDKVVIPVGYCR</sequence>
<protein>
    <submittedName>
        <fullName evidence="3">Uncharacterized protein</fullName>
    </submittedName>
</protein>